<dbReference type="SMART" id="SM00181">
    <property type="entry name" value="EGF"/>
    <property type="match status" value="4"/>
</dbReference>
<dbReference type="PANTHER" id="PTHR24043:SF8">
    <property type="entry name" value="EGF-LIKE DOMAIN-CONTAINING PROTEIN"/>
    <property type="match status" value="1"/>
</dbReference>
<dbReference type="AlphaFoldDB" id="A0AAV2IP29"/>
<feature type="domain" description="Laminin EGF-like" evidence="4">
    <location>
        <begin position="392"/>
        <end position="434"/>
    </location>
</feature>
<dbReference type="EMBL" id="CAXITT010000889">
    <property type="protein sequence ID" value="CAL1546984.1"/>
    <property type="molecule type" value="Genomic_DNA"/>
</dbReference>
<keyword evidence="2" id="KW-0472">Membrane</keyword>
<comment type="caution">
    <text evidence="6">The sequence shown here is derived from an EMBL/GenBank/DDBJ whole genome shotgun (WGS) entry which is preliminary data.</text>
</comment>
<feature type="domain" description="EGF-like" evidence="5">
    <location>
        <begin position="482"/>
        <end position="516"/>
    </location>
</feature>
<evidence type="ECO:0000313" key="7">
    <source>
        <dbReference type="Proteomes" id="UP001497497"/>
    </source>
</evidence>
<evidence type="ECO:0000259" key="4">
    <source>
        <dbReference type="SMART" id="SM00180"/>
    </source>
</evidence>
<dbReference type="Gene3D" id="2.60.120.260">
    <property type="entry name" value="Galactose-binding domain-like"/>
    <property type="match status" value="1"/>
</dbReference>
<feature type="signal peptide" evidence="3">
    <location>
        <begin position="1"/>
        <end position="19"/>
    </location>
</feature>
<evidence type="ECO:0000256" key="1">
    <source>
        <dbReference type="ARBA" id="ARBA00022536"/>
    </source>
</evidence>
<dbReference type="InterPro" id="IPR002049">
    <property type="entry name" value="LE_dom"/>
</dbReference>
<dbReference type="SUPFAM" id="SSF57184">
    <property type="entry name" value="Growth factor receptor domain"/>
    <property type="match status" value="1"/>
</dbReference>
<evidence type="ECO:0000313" key="6">
    <source>
        <dbReference type="EMBL" id="CAL1546984.1"/>
    </source>
</evidence>
<feature type="domain" description="EGF-like" evidence="5">
    <location>
        <begin position="352"/>
        <end position="390"/>
    </location>
</feature>
<dbReference type="Proteomes" id="UP001497497">
    <property type="component" value="Unassembled WGS sequence"/>
</dbReference>
<keyword evidence="2" id="KW-1133">Transmembrane helix</keyword>
<feature type="domain" description="EGF-like" evidence="5">
    <location>
        <begin position="433"/>
        <end position="467"/>
    </location>
</feature>
<name>A0AAV2IP29_LYMST</name>
<dbReference type="PANTHER" id="PTHR24043">
    <property type="entry name" value="SCAVENGER RECEPTOR CLASS F"/>
    <property type="match status" value="1"/>
</dbReference>
<gene>
    <name evidence="6" type="ORF">GSLYS_00020361001</name>
</gene>
<dbReference type="InterPro" id="IPR009030">
    <property type="entry name" value="Growth_fac_rcpt_cys_sf"/>
</dbReference>
<evidence type="ECO:0000256" key="3">
    <source>
        <dbReference type="SAM" id="SignalP"/>
    </source>
</evidence>
<keyword evidence="3" id="KW-0732">Signal</keyword>
<reference evidence="6 7" key="1">
    <citation type="submission" date="2024-04" db="EMBL/GenBank/DDBJ databases">
        <authorList>
            <consortium name="Genoscope - CEA"/>
            <person name="William W."/>
        </authorList>
    </citation>
    <scope>NUCLEOTIDE SEQUENCE [LARGE SCALE GENOMIC DNA]</scope>
</reference>
<feature type="chain" id="PRO_5043516978" evidence="3">
    <location>
        <begin position="20"/>
        <end position="651"/>
    </location>
</feature>
<keyword evidence="7" id="KW-1185">Reference proteome</keyword>
<keyword evidence="2" id="KW-0812">Transmembrane</keyword>
<feature type="domain" description="EGF-like" evidence="5">
    <location>
        <begin position="392"/>
        <end position="422"/>
    </location>
</feature>
<dbReference type="Gene3D" id="2.170.300.10">
    <property type="entry name" value="Tie2 ligand-binding domain superfamily"/>
    <property type="match status" value="1"/>
</dbReference>
<feature type="transmembrane region" description="Helical" evidence="2">
    <location>
        <begin position="559"/>
        <end position="585"/>
    </location>
</feature>
<evidence type="ECO:0000259" key="5">
    <source>
        <dbReference type="SMART" id="SM00181"/>
    </source>
</evidence>
<dbReference type="InterPro" id="IPR000742">
    <property type="entry name" value="EGF"/>
</dbReference>
<sequence>MNWFPALIVLTMCWPYVENQSACDSPGWFGQGCRYKCHCEENNCDFDGRCTPNAKCSNGWFGESCQYRDLATIQNTRIRTDTHQETGWLVDRDDTTCNTNQNLQHISITWNETYKFTWLKINFDKNTTLLASLAATLTFQTSQSSSVPCTLKQQSLISQNSMIIKCRLTQEVNEVMIAGNILRSICSLYISGGRNVALKQPTNQSSTYTNYNSDKAVDGITNDSWLGNSCTHTDQRSGIPTWTLTFVNPMIVNTFLIYNRNEKCCVYRLQGFELKTFDGGDGPVHMFTDNEKSPRKIYNVPVPYDEVDKPIKSVVIRSNESSNILTLCEVEAYGECPDGKWGLECRDDCPMSCASLCNQDTGLCHFCYGYTNPPYCSTECSPGTYGMNCTHDCSNGCSKTHCNRFNGECESCEPGYQGKMCNTDCNPGTYGLNCARYCPETCSTSTCNHVNGQCYGCKPGYQGRMCEQDCPRDRHGENCTESCPTNCDATGCNAVTGECIVCKHGFFGNLCDQNCQKGHYGVNCSLQCFNNCTDEECPFTNTYCYQIFVEGVLKEKVKLYLMILIGLGAGLAVFGGVIIVLLIVIRRSKRASSQTKSQTGNVQDDTYQCLTTIAEDINEYQTPRMSDVYKNVSQKDDSVVHGDKLQGTARL</sequence>
<dbReference type="InterPro" id="IPR008979">
    <property type="entry name" value="Galactose-bd-like_sf"/>
</dbReference>
<accession>A0AAV2IP29</accession>
<keyword evidence="1" id="KW-0245">EGF-like domain</keyword>
<dbReference type="InterPro" id="IPR042635">
    <property type="entry name" value="MEGF10/SREC1/2-like"/>
</dbReference>
<dbReference type="SMART" id="SM00180">
    <property type="entry name" value="EGF_Lam"/>
    <property type="match status" value="2"/>
</dbReference>
<organism evidence="6 7">
    <name type="scientific">Lymnaea stagnalis</name>
    <name type="common">Great pond snail</name>
    <name type="synonym">Helix stagnalis</name>
    <dbReference type="NCBI Taxonomy" id="6523"/>
    <lineage>
        <taxon>Eukaryota</taxon>
        <taxon>Metazoa</taxon>
        <taxon>Spiralia</taxon>
        <taxon>Lophotrochozoa</taxon>
        <taxon>Mollusca</taxon>
        <taxon>Gastropoda</taxon>
        <taxon>Heterobranchia</taxon>
        <taxon>Euthyneura</taxon>
        <taxon>Panpulmonata</taxon>
        <taxon>Hygrophila</taxon>
        <taxon>Lymnaeoidea</taxon>
        <taxon>Lymnaeidae</taxon>
        <taxon>Lymnaea</taxon>
    </lineage>
</organism>
<protein>
    <submittedName>
        <fullName evidence="6">Uncharacterized protein</fullName>
    </submittedName>
</protein>
<evidence type="ECO:0000256" key="2">
    <source>
        <dbReference type="SAM" id="Phobius"/>
    </source>
</evidence>
<feature type="domain" description="Laminin EGF-like" evidence="4">
    <location>
        <begin position="486"/>
        <end position="524"/>
    </location>
</feature>
<dbReference type="SUPFAM" id="SSF49785">
    <property type="entry name" value="Galactose-binding domain-like"/>
    <property type="match status" value="1"/>
</dbReference>
<dbReference type="GO" id="GO:0005044">
    <property type="term" value="F:scavenger receptor activity"/>
    <property type="evidence" value="ECO:0007669"/>
    <property type="project" value="InterPro"/>
</dbReference>
<proteinExistence type="predicted"/>